<dbReference type="STRING" id="320771.Cflav_PD4722"/>
<sequence length="36" mass="4159">MLPGTMITSYAFYHFDAFALQKIRGRIVYKLGSAYK</sequence>
<accession>B9XEG8</accession>
<name>B9XEG8_PEDPL</name>
<organism evidence="1 2">
    <name type="scientific">Pedosphaera parvula (strain Ellin514)</name>
    <dbReference type="NCBI Taxonomy" id="320771"/>
    <lineage>
        <taxon>Bacteria</taxon>
        <taxon>Pseudomonadati</taxon>
        <taxon>Verrucomicrobiota</taxon>
        <taxon>Pedosphaerae</taxon>
        <taxon>Pedosphaerales</taxon>
        <taxon>Pedosphaeraceae</taxon>
        <taxon>Pedosphaera</taxon>
    </lineage>
</organism>
<gene>
    <name evidence="1" type="ORF">Cflav_PD4722</name>
</gene>
<dbReference type="EMBL" id="ABOX02000008">
    <property type="protein sequence ID" value="EEF61682.1"/>
    <property type="molecule type" value="Genomic_DNA"/>
</dbReference>
<proteinExistence type="predicted"/>
<comment type="caution">
    <text evidence="1">The sequence shown here is derived from an EMBL/GenBank/DDBJ whole genome shotgun (WGS) entry which is preliminary data.</text>
</comment>
<evidence type="ECO:0000313" key="1">
    <source>
        <dbReference type="EMBL" id="EEF61682.1"/>
    </source>
</evidence>
<dbReference type="Proteomes" id="UP000003688">
    <property type="component" value="Unassembled WGS sequence"/>
</dbReference>
<dbReference type="AlphaFoldDB" id="B9XEG8"/>
<reference evidence="1 2" key="1">
    <citation type="journal article" date="2011" name="J. Bacteriol.">
        <title>Genome sequence of 'Pedosphaera parvula' Ellin514, an aerobic Verrucomicrobial isolate from pasture soil.</title>
        <authorList>
            <person name="Kant R."/>
            <person name="van Passel M.W."/>
            <person name="Sangwan P."/>
            <person name="Palva A."/>
            <person name="Lucas S."/>
            <person name="Copeland A."/>
            <person name="Lapidus A."/>
            <person name="Glavina Del Rio T."/>
            <person name="Dalin E."/>
            <person name="Tice H."/>
            <person name="Bruce D."/>
            <person name="Goodwin L."/>
            <person name="Pitluck S."/>
            <person name="Chertkov O."/>
            <person name="Larimer F.W."/>
            <person name="Land M.L."/>
            <person name="Hauser L."/>
            <person name="Brettin T.S."/>
            <person name="Detter J.C."/>
            <person name="Han S."/>
            <person name="de Vos W.M."/>
            <person name="Janssen P.H."/>
            <person name="Smidt H."/>
        </authorList>
    </citation>
    <scope>NUCLEOTIDE SEQUENCE [LARGE SCALE GENOMIC DNA]</scope>
    <source>
        <strain evidence="1 2">Ellin514</strain>
    </source>
</reference>
<evidence type="ECO:0000313" key="2">
    <source>
        <dbReference type="Proteomes" id="UP000003688"/>
    </source>
</evidence>
<protein>
    <submittedName>
        <fullName evidence="1">Uncharacterized protein</fullName>
    </submittedName>
</protein>
<keyword evidence="2" id="KW-1185">Reference proteome</keyword>